<dbReference type="GO" id="GO:0004190">
    <property type="term" value="F:aspartic-type endopeptidase activity"/>
    <property type="evidence" value="ECO:0007669"/>
    <property type="project" value="InterPro"/>
</dbReference>
<dbReference type="InterPro" id="IPR010627">
    <property type="entry name" value="Prepilin_pept_A24_N"/>
</dbReference>
<sequence length="398" mass="44411">MIGMRLNVATLIQIFPSLAHPIWFVPAFLIGACIGSFLNVVIYRVPLGLSVNEPKRSFCPKCKAAIPMSLNIPLLSWLWLRGKCSNCKAPISFRYFAVELLTALLFAAVWWFVRDSLHLGSILRLEMAVIFPLWLMIALFVSITFIDAEHMVIPLSFTTALSIAGLVAAALWPKLPDMAGWASGDPLIADGLKQSVIGWIIGFCGLWVVVRLGKMAFGKKKMEFSNPVEWRLIEPDNEEDPIWFEMNGERIGWWDIFYRKTDRLIVECSELRLDGEEVKAGVLTIRETGIELPDGRTIEIEKLKALDGKAARAVIPREAMGMGDVHLLGTIGAFFGWMGVFFSLFAASLLAILAAVLGRIGFGRPLPFGPFLILGSLIWMFGGWKLAQWYFEGLMIGR</sequence>
<evidence type="ECO:0000256" key="2">
    <source>
        <dbReference type="ARBA" id="ARBA00005801"/>
    </source>
</evidence>
<evidence type="ECO:0000313" key="10">
    <source>
        <dbReference type="EMBL" id="QJE97820.1"/>
    </source>
</evidence>
<evidence type="ECO:0000259" key="9">
    <source>
        <dbReference type="Pfam" id="PF06750"/>
    </source>
</evidence>
<name>A0A858RNV0_9BACT</name>
<keyword evidence="11" id="KW-1185">Reference proteome</keyword>
<dbReference type="EMBL" id="CP051774">
    <property type="protein sequence ID" value="QJE97820.1"/>
    <property type="molecule type" value="Genomic_DNA"/>
</dbReference>
<accession>A0A858RNV0</accession>
<dbReference type="InterPro" id="IPR050882">
    <property type="entry name" value="Prepilin_peptidase/N-MTase"/>
</dbReference>
<feature type="transmembrane region" description="Helical" evidence="7">
    <location>
        <begin position="152"/>
        <end position="172"/>
    </location>
</feature>
<comment type="subcellular location">
    <subcellularLocation>
        <location evidence="1">Cell membrane</location>
        <topology evidence="1">Multi-pass membrane protein</topology>
    </subcellularLocation>
</comment>
<evidence type="ECO:0000256" key="6">
    <source>
        <dbReference type="ARBA" id="ARBA00023136"/>
    </source>
</evidence>
<feature type="transmembrane region" description="Helical" evidence="7">
    <location>
        <begin position="21"/>
        <end position="44"/>
    </location>
</feature>
<dbReference type="Pfam" id="PF06750">
    <property type="entry name" value="A24_N_bact"/>
    <property type="match status" value="1"/>
</dbReference>
<dbReference type="PANTHER" id="PTHR30487:SF0">
    <property type="entry name" value="PREPILIN LEADER PEPTIDASE_N-METHYLTRANSFERASE-RELATED"/>
    <property type="match status" value="1"/>
</dbReference>
<feature type="transmembrane region" description="Helical" evidence="7">
    <location>
        <begin position="327"/>
        <end position="356"/>
    </location>
</feature>
<feature type="transmembrane region" description="Helical" evidence="7">
    <location>
        <begin position="368"/>
        <end position="391"/>
    </location>
</feature>
<feature type="transmembrane region" description="Helical" evidence="7">
    <location>
        <begin position="92"/>
        <end position="113"/>
    </location>
</feature>
<comment type="similarity">
    <text evidence="2">Belongs to the peptidase A24 family.</text>
</comment>
<gene>
    <name evidence="10" type="ORF">HHL09_19205</name>
</gene>
<proteinExistence type="inferred from homology"/>
<evidence type="ECO:0000256" key="5">
    <source>
        <dbReference type="ARBA" id="ARBA00022989"/>
    </source>
</evidence>
<dbReference type="PROSITE" id="PS51257">
    <property type="entry name" value="PROKAR_LIPOPROTEIN"/>
    <property type="match status" value="1"/>
</dbReference>
<dbReference type="KEGG" id="luo:HHL09_19205"/>
<evidence type="ECO:0000256" key="1">
    <source>
        <dbReference type="ARBA" id="ARBA00004651"/>
    </source>
</evidence>
<evidence type="ECO:0000313" key="11">
    <source>
        <dbReference type="Proteomes" id="UP000501812"/>
    </source>
</evidence>
<evidence type="ECO:0000256" key="3">
    <source>
        <dbReference type="ARBA" id="ARBA00022475"/>
    </source>
</evidence>
<reference evidence="10 11" key="1">
    <citation type="submission" date="2020-04" db="EMBL/GenBank/DDBJ databases">
        <title>Luteolibacter sp. G-1-1-1 isolated from soil.</title>
        <authorList>
            <person name="Dahal R.H."/>
        </authorList>
    </citation>
    <scope>NUCLEOTIDE SEQUENCE [LARGE SCALE GENOMIC DNA]</scope>
    <source>
        <strain evidence="10 11">G-1-1-1</strain>
    </source>
</reference>
<feature type="transmembrane region" description="Helical" evidence="7">
    <location>
        <begin position="192"/>
        <end position="212"/>
    </location>
</feature>
<dbReference type="Pfam" id="PF01478">
    <property type="entry name" value="Peptidase_A24"/>
    <property type="match status" value="1"/>
</dbReference>
<evidence type="ECO:0000256" key="7">
    <source>
        <dbReference type="SAM" id="Phobius"/>
    </source>
</evidence>
<dbReference type="PANTHER" id="PTHR30487">
    <property type="entry name" value="TYPE 4 PREPILIN-LIKE PROTEINS LEADER PEPTIDE-PROCESSING ENZYME"/>
    <property type="match status" value="1"/>
</dbReference>
<dbReference type="GO" id="GO:0005886">
    <property type="term" value="C:plasma membrane"/>
    <property type="evidence" value="ECO:0007669"/>
    <property type="project" value="UniProtKB-SubCell"/>
</dbReference>
<feature type="domain" description="Prepilin type IV endopeptidase peptidase" evidence="8">
    <location>
        <begin position="316"/>
        <end position="355"/>
    </location>
</feature>
<dbReference type="Proteomes" id="UP000501812">
    <property type="component" value="Chromosome"/>
</dbReference>
<feature type="domain" description="Prepilin peptidase A24 N-terminal" evidence="9">
    <location>
        <begin position="29"/>
        <end position="111"/>
    </location>
</feature>
<evidence type="ECO:0000256" key="4">
    <source>
        <dbReference type="ARBA" id="ARBA00022692"/>
    </source>
</evidence>
<keyword evidence="3" id="KW-1003">Cell membrane</keyword>
<organism evidence="10 11">
    <name type="scientific">Luteolibacter luteus</name>
    <dbReference type="NCBI Taxonomy" id="2728835"/>
    <lineage>
        <taxon>Bacteria</taxon>
        <taxon>Pseudomonadati</taxon>
        <taxon>Verrucomicrobiota</taxon>
        <taxon>Verrucomicrobiia</taxon>
        <taxon>Verrucomicrobiales</taxon>
        <taxon>Verrucomicrobiaceae</taxon>
        <taxon>Luteolibacter</taxon>
    </lineage>
</organism>
<protein>
    <submittedName>
        <fullName evidence="10">Prepilin peptidase</fullName>
    </submittedName>
</protein>
<feature type="transmembrane region" description="Helical" evidence="7">
    <location>
        <begin position="125"/>
        <end position="145"/>
    </location>
</feature>
<keyword evidence="6 7" id="KW-0472">Membrane</keyword>
<keyword evidence="5 7" id="KW-1133">Transmembrane helix</keyword>
<dbReference type="InterPro" id="IPR000045">
    <property type="entry name" value="Prepilin_IV_endopep_pep"/>
</dbReference>
<dbReference type="AlphaFoldDB" id="A0A858RNV0"/>
<dbReference type="RefSeq" id="WP_169456246.1">
    <property type="nucleotide sequence ID" value="NZ_CP051774.1"/>
</dbReference>
<evidence type="ECO:0000259" key="8">
    <source>
        <dbReference type="Pfam" id="PF01478"/>
    </source>
</evidence>
<dbReference type="GO" id="GO:0006465">
    <property type="term" value="P:signal peptide processing"/>
    <property type="evidence" value="ECO:0007669"/>
    <property type="project" value="TreeGrafter"/>
</dbReference>
<keyword evidence="4 7" id="KW-0812">Transmembrane</keyword>